<protein>
    <submittedName>
        <fullName evidence="2">Phage tail family protein</fullName>
    </submittedName>
</protein>
<reference evidence="2" key="1">
    <citation type="submission" date="2022-07" db="EMBL/GenBank/DDBJ databases">
        <authorList>
            <person name="Li W.-J."/>
            <person name="Deng Q.-Q."/>
        </authorList>
    </citation>
    <scope>NUCLEOTIDE SEQUENCE</scope>
    <source>
        <strain evidence="2">SYSU M60031</strain>
    </source>
</reference>
<dbReference type="Gene3D" id="2.40.30.200">
    <property type="match status" value="1"/>
</dbReference>
<evidence type="ECO:0000313" key="3">
    <source>
        <dbReference type="Proteomes" id="UP001156102"/>
    </source>
</evidence>
<dbReference type="Pfam" id="PF22768">
    <property type="entry name" value="SPP1_Dit"/>
    <property type="match status" value="1"/>
</dbReference>
<keyword evidence="3" id="KW-1185">Reference proteome</keyword>
<dbReference type="EMBL" id="JANCLT010000012">
    <property type="protein sequence ID" value="MCP8970576.1"/>
    <property type="molecule type" value="Genomic_DNA"/>
</dbReference>
<organism evidence="2 3">
    <name type="scientific">Ectobacillus ponti</name>
    <dbReference type="NCBI Taxonomy" id="2961894"/>
    <lineage>
        <taxon>Bacteria</taxon>
        <taxon>Bacillati</taxon>
        <taxon>Bacillota</taxon>
        <taxon>Bacilli</taxon>
        <taxon>Bacillales</taxon>
        <taxon>Bacillaceae</taxon>
        <taxon>Ectobacillus</taxon>
    </lineage>
</organism>
<evidence type="ECO:0000259" key="1">
    <source>
        <dbReference type="Pfam" id="PF22768"/>
    </source>
</evidence>
<evidence type="ECO:0000313" key="2">
    <source>
        <dbReference type="EMBL" id="MCP8970576.1"/>
    </source>
</evidence>
<dbReference type="Gene3D" id="2.60.120.860">
    <property type="match status" value="1"/>
</dbReference>
<gene>
    <name evidence="2" type="ORF">NK662_18825</name>
</gene>
<proteinExistence type="predicted"/>
<sequence>MADVMSWIDADGNETILSNQPNYMVLPGTAGRFMPPVEFIEGEVPFQSGSYLRQVNIKSRDVDIPLRVTGANDAEIWGILRNLLRLFNPVRGNGRLRVTAPDGSQRELTCRYHSGLELSETLENRMETFQKFILVLRAFDPFWYDVATNVQTFTTGQPATFFPFFPIRLSSSTVFADTSVNNTGDVPAWPEWIITGPGDTIFLRNLTTGEVLNLNTSLGAGETLTVDTKPGKKSVRKGDGTNLYYTLSDDSALWSLRQGVNNIRIEMSNATDQSSVQLSYRNRYWGA</sequence>
<accession>A0AA41XEE2</accession>
<dbReference type="InterPro" id="IPR054738">
    <property type="entry name" value="Siphovirus-type_tail_C"/>
</dbReference>
<feature type="domain" description="Siphovirus-type tail component C-terminal" evidence="1">
    <location>
        <begin position="183"/>
        <end position="284"/>
    </location>
</feature>
<dbReference type="RefSeq" id="WP_254760492.1">
    <property type="nucleotide sequence ID" value="NZ_JANCLT010000012.1"/>
</dbReference>
<dbReference type="Proteomes" id="UP001156102">
    <property type="component" value="Unassembled WGS sequence"/>
</dbReference>
<comment type="caution">
    <text evidence="2">The sequence shown here is derived from an EMBL/GenBank/DDBJ whole genome shotgun (WGS) entry which is preliminary data.</text>
</comment>
<name>A0AA41XEE2_9BACI</name>
<dbReference type="AlphaFoldDB" id="A0AA41XEE2"/>